<name>A0A8K0HBN5_9ROSA</name>
<gene>
    <name evidence="1" type="ORF">FNV43_RR09652</name>
</gene>
<evidence type="ECO:0000313" key="2">
    <source>
        <dbReference type="Proteomes" id="UP000796880"/>
    </source>
</evidence>
<reference evidence="1" key="1">
    <citation type="submission" date="2020-03" db="EMBL/GenBank/DDBJ databases">
        <title>A high-quality chromosome-level genome assembly of a woody plant with both climbing and erect habits, Rhamnella rubrinervis.</title>
        <authorList>
            <person name="Lu Z."/>
            <person name="Yang Y."/>
            <person name="Zhu X."/>
            <person name="Sun Y."/>
        </authorList>
    </citation>
    <scope>NUCLEOTIDE SEQUENCE</scope>
    <source>
        <strain evidence="1">BYM</strain>
        <tissue evidence="1">Leaf</tissue>
    </source>
</reference>
<dbReference type="Proteomes" id="UP000796880">
    <property type="component" value="Unassembled WGS sequence"/>
</dbReference>
<sequence length="141" mass="14804">MSHVGDLWEHLVQAALRREIIGTDVYGCPIGGIAGNVPSSLANNRDIDEILRVAYEIQDEDPNVASYWWKTTFSTSGTPIGYDGAGGGHGGRVMEVRGTSDEYPFGGNGGGRVKLLLKDLLYINGSITAECEDGGSTGGGG</sequence>
<accession>A0A8K0HBN5</accession>
<dbReference type="AlphaFoldDB" id="A0A8K0HBN5"/>
<keyword evidence="2" id="KW-1185">Reference proteome</keyword>
<protein>
    <submittedName>
        <fullName evidence="1">Uncharacterized protein</fullName>
    </submittedName>
</protein>
<proteinExistence type="predicted"/>
<dbReference type="EMBL" id="VOIH02000004">
    <property type="protein sequence ID" value="KAF3448934.1"/>
    <property type="molecule type" value="Genomic_DNA"/>
</dbReference>
<dbReference type="OrthoDB" id="783370at2759"/>
<comment type="caution">
    <text evidence="1">The sequence shown here is derived from an EMBL/GenBank/DDBJ whole genome shotgun (WGS) entry which is preliminary data.</text>
</comment>
<organism evidence="1 2">
    <name type="scientific">Rhamnella rubrinervis</name>
    <dbReference type="NCBI Taxonomy" id="2594499"/>
    <lineage>
        <taxon>Eukaryota</taxon>
        <taxon>Viridiplantae</taxon>
        <taxon>Streptophyta</taxon>
        <taxon>Embryophyta</taxon>
        <taxon>Tracheophyta</taxon>
        <taxon>Spermatophyta</taxon>
        <taxon>Magnoliopsida</taxon>
        <taxon>eudicotyledons</taxon>
        <taxon>Gunneridae</taxon>
        <taxon>Pentapetalae</taxon>
        <taxon>rosids</taxon>
        <taxon>fabids</taxon>
        <taxon>Rosales</taxon>
        <taxon>Rhamnaceae</taxon>
        <taxon>rhamnoid group</taxon>
        <taxon>Rhamneae</taxon>
        <taxon>Rhamnella</taxon>
    </lineage>
</organism>
<evidence type="ECO:0000313" key="1">
    <source>
        <dbReference type="EMBL" id="KAF3448934.1"/>
    </source>
</evidence>